<evidence type="ECO:0000313" key="18">
    <source>
        <dbReference type="Proteomes" id="UP000289506"/>
    </source>
</evidence>
<comment type="subunit">
    <text evidence="5 16">Homodimer.</text>
</comment>
<keyword evidence="17" id="KW-0614">Plasmid</keyword>
<keyword evidence="13 16" id="KW-0173">Coenzyme A biosynthesis</keyword>
<dbReference type="PANTHER" id="PTHR34265">
    <property type="entry name" value="TYPE III PANTOTHENATE KINASE"/>
    <property type="match status" value="1"/>
</dbReference>
<evidence type="ECO:0000256" key="1">
    <source>
        <dbReference type="ARBA" id="ARBA00001206"/>
    </source>
</evidence>
<evidence type="ECO:0000256" key="15">
    <source>
        <dbReference type="ARBA" id="ARBA00040883"/>
    </source>
</evidence>
<comment type="cofactor">
    <cofactor evidence="2">
        <name>K(+)</name>
        <dbReference type="ChEBI" id="CHEBI:29103"/>
    </cofactor>
</comment>
<dbReference type="HAMAP" id="MF_01274">
    <property type="entry name" value="Pantothen_kinase_3"/>
    <property type="match status" value="1"/>
</dbReference>
<keyword evidence="12 16" id="KW-0630">Potassium</keyword>
<sequence length="244" mass="27650">MIYLDLGNTLLKISYFDHENNLIIKKMVLYDLNKDTLLKYLHSLILDWSKIKECIFSSVKPEKNQVIYEVMQELNIKCTKIQASDFNPNDLKINSKINVSEVGTDILLNAYYIAKKYNSGIIISFGTATVIIKVLNKELLGVIIIPGVEKSLFSLYNNTSQINKIGLNYNPECLLGTNTLDAISLGVIKGTMHMIEGFIKEINQENLSIFYTGANIKYLINFVFDEIVDEMVTKGLILFAENNS</sequence>
<reference evidence="17 18" key="1">
    <citation type="submission" date="2019-01" db="EMBL/GenBank/DDBJ databases">
        <authorList>
            <consortium name="Pathogen Informatics"/>
        </authorList>
    </citation>
    <scope>NUCLEOTIDE SEQUENCE [LARGE SCALE GENOMIC DNA]</scope>
    <source>
        <strain evidence="17 18">NCTC10142</strain>
        <plasmid evidence="18">13</plasmid>
    </source>
</reference>
<evidence type="ECO:0000313" key="17">
    <source>
        <dbReference type="EMBL" id="VEU64741.1"/>
    </source>
</evidence>
<dbReference type="GO" id="GO:0015937">
    <property type="term" value="P:coenzyme A biosynthetic process"/>
    <property type="evidence" value="ECO:0007669"/>
    <property type="project" value="UniProtKB-UniRule"/>
</dbReference>
<dbReference type="NCBIfam" id="TIGR00671">
    <property type="entry name" value="baf"/>
    <property type="match status" value="1"/>
</dbReference>
<protein>
    <recommendedName>
        <fullName evidence="15 16">Type III pantothenate kinase</fullName>
        <ecNumber evidence="6 16">2.7.1.33</ecNumber>
    </recommendedName>
    <alternativeName>
        <fullName evidence="16">PanK-III</fullName>
    </alternativeName>
    <alternativeName>
        <fullName evidence="16">Pantothenic acid kinase</fullName>
    </alternativeName>
</protein>
<dbReference type="GO" id="GO:0004594">
    <property type="term" value="F:pantothenate kinase activity"/>
    <property type="evidence" value="ECO:0007669"/>
    <property type="project" value="UniProtKB-UniRule"/>
</dbReference>
<evidence type="ECO:0000256" key="10">
    <source>
        <dbReference type="ARBA" id="ARBA00022777"/>
    </source>
</evidence>
<keyword evidence="9 16" id="KW-0547">Nucleotide-binding</keyword>
<comment type="function">
    <text evidence="16">Catalyzes the phosphorylation of pantothenate (Pan), the first step in CoA biosynthesis.</text>
</comment>
<evidence type="ECO:0000256" key="3">
    <source>
        <dbReference type="ARBA" id="ARBA00004496"/>
    </source>
</evidence>
<comment type="subcellular location">
    <subcellularLocation>
        <location evidence="3 16">Cytoplasm</location>
    </subcellularLocation>
</comment>
<gene>
    <name evidence="16 17" type="primary">coaX</name>
    <name evidence="17" type="ORF">NCTC10142_00499</name>
</gene>
<comment type="catalytic activity">
    <reaction evidence="1 16">
        <text>(R)-pantothenate + ATP = (R)-4'-phosphopantothenate + ADP + H(+)</text>
        <dbReference type="Rhea" id="RHEA:16373"/>
        <dbReference type="ChEBI" id="CHEBI:10986"/>
        <dbReference type="ChEBI" id="CHEBI:15378"/>
        <dbReference type="ChEBI" id="CHEBI:29032"/>
        <dbReference type="ChEBI" id="CHEBI:30616"/>
        <dbReference type="ChEBI" id="CHEBI:456216"/>
        <dbReference type="EC" id="2.7.1.33"/>
    </reaction>
</comment>
<keyword evidence="7 16" id="KW-0963">Cytoplasm</keyword>
<dbReference type="SUPFAM" id="SSF53067">
    <property type="entry name" value="Actin-like ATPase domain"/>
    <property type="match status" value="2"/>
</dbReference>
<dbReference type="EMBL" id="LR214986">
    <property type="protein sequence ID" value="VEU64741.1"/>
    <property type="molecule type" value="Genomic_DNA"/>
</dbReference>
<dbReference type="Pfam" id="PF03309">
    <property type="entry name" value="Pan_kinase"/>
    <property type="match status" value="1"/>
</dbReference>
<evidence type="ECO:0000256" key="6">
    <source>
        <dbReference type="ARBA" id="ARBA00012102"/>
    </source>
</evidence>
<keyword evidence="11 16" id="KW-0067">ATP-binding</keyword>
<dbReference type="GO" id="GO:0005524">
    <property type="term" value="F:ATP binding"/>
    <property type="evidence" value="ECO:0007669"/>
    <property type="project" value="UniProtKB-UniRule"/>
</dbReference>
<feature type="binding site" evidence="16">
    <location>
        <begin position="5"/>
        <end position="12"/>
    </location>
    <ligand>
        <name>ATP</name>
        <dbReference type="ChEBI" id="CHEBI:30616"/>
    </ligand>
</feature>
<comment type="pathway">
    <text evidence="4 16">Cofactor biosynthesis; coenzyme A biosynthesis; CoA from (R)-pantothenate: step 1/5.</text>
</comment>
<dbReference type="GO" id="GO:0005737">
    <property type="term" value="C:cytoplasm"/>
    <property type="evidence" value="ECO:0007669"/>
    <property type="project" value="UniProtKB-SubCell"/>
</dbReference>
<dbReference type="RefSeq" id="WP_129720617.1">
    <property type="nucleotide sequence ID" value="NZ_LR214986.1"/>
</dbReference>
<evidence type="ECO:0000256" key="2">
    <source>
        <dbReference type="ARBA" id="ARBA00001958"/>
    </source>
</evidence>
<dbReference type="CDD" id="cd24015">
    <property type="entry name" value="ASKHA_NBD_PanK-III"/>
    <property type="match status" value="1"/>
</dbReference>
<dbReference type="Proteomes" id="UP000289506">
    <property type="component" value="Plasmid 13"/>
</dbReference>
<dbReference type="InterPro" id="IPR043129">
    <property type="entry name" value="ATPase_NBD"/>
</dbReference>
<evidence type="ECO:0000256" key="11">
    <source>
        <dbReference type="ARBA" id="ARBA00022840"/>
    </source>
</evidence>
<feature type="active site" description="Proton acceptor" evidence="16">
    <location>
        <position position="105"/>
    </location>
</feature>
<dbReference type="Gene3D" id="3.30.420.40">
    <property type="match status" value="2"/>
</dbReference>
<evidence type="ECO:0000256" key="12">
    <source>
        <dbReference type="ARBA" id="ARBA00022958"/>
    </source>
</evidence>
<feature type="binding site" evidence="16">
    <location>
        <begin position="103"/>
        <end position="106"/>
    </location>
    <ligand>
        <name>substrate</name>
    </ligand>
</feature>
<dbReference type="UniPathway" id="UPA00241">
    <property type="reaction ID" value="UER00352"/>
</dbReference>
<proteinExistence type="inferred from homology"/>
<evidence type="ECO:0000256" key="8">
    <source>
        <dbReference type="ARBA" id="ARBA00022679"/>
    </source>
</evidence>
<evidence type="ECO:0000256" key="5">
    <source>
        <dbReference type="ARBA" id="ARBA00011738"/>
    </source>
</evidence>
<dbReference type="EC" id="2.7.1.33" evidence="6 16"/>
<comment type="similarity">
    <text evidence="14 16">Belongs to the type III pantothenate kinase family.</text>
</comment>
<accession>A0A449AID2</accession>
<name>A0A449AID2_9BACT</name>
<feature type="binding site" evidence="16">
    <location>
        <position position="127"/>
    </location>
    <ligand>
        <name>ATP</name>
        <dbReference type="ChEBI" id="CHEBI:30616"/>
    </ligand>
</feature>
<organism evidence="17 18">
    <name type="scientific">Mycoplasmopsis cynos</name>
    <dbReference type="NCBI Taxonomy" id="171284"/>
    <lineage>
        <taxon>Bacteria</taxon>
        <taxon>Bacillati</taxon>
        <taxon>Mycoplasmatota</taxon>
        <taxon>Mycoplasmoidales</taxon>
        <taxon>Metamycoplasmataceae</taxon>
        <taxon>Mycoplasmopsis</taxon>
    </lineage>
</organism>
<evidence type="ECO:0000256" key="9">
    <source>
        <dbReference type="ARBA" id="ARBA00022741"/>
    </source>
</evidence>
<dbReference type="InterPro" id="IPR004619">
    <property type="entry name" value="Type_III_PanK"/>
</dbReference>
<evidence type="ECO:0000256" key="16">
    <source>
        <dbReference type="HAMAP-Rule" id="MF_01274"/>
    </source>
</evidence>
<evidence type="ECO:0000256" key="14">
    <source>
        <dbReference type="ARBA" id="ARBA00038036"/>
    </source>
</evidence>
<evidence type="ECO:0000256" key="4">
    <source>
        <dbReference type="ARBA" id="ARBA00005225"/>
    </source>
</evidence>
<keyword evidence="10 16" id="KW-0418">Kinase</keyword>
<evidence type="ECO:0000256" key="7">
    <source>
        <dbReference type="ARBA" id="ARBA00022490"/>
    </source>
</evidence>
<geneLocation type="plasmid" evidence="17 18">
    <name>13</name>
</geneLocation>
<evidence type="ECO:0000256" key="13">
    <source>
        <dbReference type="ARBA" id="ARBA00022993"/>
    </source>
</evidence>
<comment type="cofactor">
    <cofactor evidence="16">
        <name>NH4(+)</name>
        <dbReference type="ChEBI" id="CHEBI:28938"/>
    </cofactor>
    <cofactor evidence="16">
        <name>K(+)</name>
        <dbReference type="ChEBI" id="CHEBI:29103"/>
    </cofactor>
    <text evidence="16">A monovalent cation. Ammonium or potassium.</text>
</comment>
<comment type="caution">
    <text evidence="16">Lacks conserved residue(s) required for the propagation of feature annotation.</text>
</comment>
<feature type="binding site" evidence="16">
    <location>
        <position position="179"/>
    </location>
    <ligand>
        <name>substrate</name>
    </ligand>
</feature>
<dbReference type="AlphaFoldDB" id="A0A449AID2"/>
<dbReference type="PANTHER" id="PTHR34265:SF1">
    <property type="entry name" value="TYPE III PANTOTHENATE KINASE"/>
    <property type="match status" value="1"/>
</dbReference>
<keyword evidence="8 16" id="KW-0808">Transferase</keyword>